<proteinExistence type="predicted"/>
<dbReference type="InterPro" id="IPR036872">
    <property type="entry name" value="CH_dom_sf"/>
</dbReference>
<evidence type="ECO:0000259" key="1">
    <source>
        <dbReference type="PROSITE" id="PS50021"/>
    </source>
</evidence>
<evidence type="ECO:0000313" key="3">
    <source>
        <dbReference type="Proteomes" id="UP000278807"/>
    </source>
</evidence>
<feature type="domain" description="Calponin-homology (CH)" evidence="1">
    <location>
        <begin position="20"/>
        <end position="159"/>
    </location>
</feature>
<sequence length="246" mass="28337">MSIDTFRKTRVQQLAKTRALQQKRIFTNWVNAQLELAEQASYEEPFISGYFNNGFSADSIESKLAIIFKEGQSLYRVRDLYNDLSDGRVLLRLLEIFTGRKISKSRGTMRVHWLENVGKALDQMKQMNIPHENIGPNDIVDGNSHLILGLIWIFILNFQLARLPFIRQLDSESPLEMKNALLRWCQLKTAVYPQSIKKTKQDSMACEYSVTLARFNIALNMIWSQKCISRRFSGAEGSFVESSESD</sequence>
<dbReference type="EMBL" id="UZAE01001071">
    <property type="protein sequence ID" value="VDN98125.1"/>
    <property type="molecule type" value="Genomic_DNA"/>
</dbReference>
<dbReference type="AlphaFoldDB" id="A0A0R3T5C9"/>
<dbReference type="Gene3D" id="1.10.418.10">
    <property type="entry name" value="Calponin-like domain"/>
    <property type="match status" value="1"/>
</dbReference>
<name>A0A0R3T5C9_RODNA</name>
<dbReference type="OrthoDB" id="18853at2759"/>
<dbReference type="WBParaSite" id="HNAJ_0000226701-mRNA-1">
    <property type="protein sequence ID" value="HNAJ_0000226701-mRNA-1"/>
    <property type="gene ID" value="HNAJ_0000226701"/>
</dbReference>
<accession>A0A0R3T5C9</accession>
<reference evidence="2 3" key="2">
    <citation type="submission" date="2018-11" db="EMBL/GenBank/DDBJ databases">
        <authorList>
            <consortium name="Pathogen Informatics"/>
        </authorList>
    </citation>
    <scope>NUCLEOTIDE SEQUENCE [LARGE SCALE GENOMIC DNA]</scope>
</reference>
<dbReference type="PROSITE" id="PS50021">
    <property type="entry name" value="CH"/>
    <property type="match status" value="1"/>
</dbReference>
<dbReference type="Pfam" id="PF00307">
    <property type="entry name" value="CH"/>
    <property type="match status" value="1"/>
</dbReference>
<reference evidence="4" key="1">
    <citation type="submission" date="2017-02" db="UniProtKB">
        <authorList>
            <consortium name="WormBaseParasite"/>
        </authorList>
    </citation>
    <scope>IDENTIFICATION</scope>
</reference>
<gene>
    <name evidence="2" type="ORF">HNAJ_LOCUS2266</name>
</gene>
<protein>
    <submittedName>
        <fullName evidence="4">Calponin-homology (CH) domain-containing protein</fullName>
    </submittedName>
</protein>
<organism evidence="4">
    <name type="scientific">Rodentolepis nana</name>
    <name type="common">Dwarf tapeworm</name>
    <name type="synonym">Hymenolepis nana</name>
    <dbReference type="NCBI Taxonomy" id="102285"/>
    <lineage>
        <taxon>Eukaryota</taxon>
        <taxon>Metazoa</taxon>
        <taxon>Spiralia</taxon>
        <taxon>Lophotrochozoa</taxon>
        <taxon>Platyhelminthes</taxon>
        <taxon>Cestoda</taxon>
        <taxon>Eucestoda</taxon>
        <taxon>Cyclophyllidea</taxon>
        <taxon>Hymenolepididae</taxon>
        <taxon>Rodentolepis</taxon>
    </lineage>
</organism>
<dbReference type="InterPro" id="IPR001715">
    <property type="entry name" value="CH_dom"/>
</dbReference>
<dbReference type="PANTHER" id="PTHR11915">
    <property type="entry name" value="SPECTRIN/FILAMIN RELATED CYTOSKELETAL PROTEIN"/>
    <property type="match status" value="1"/>
</dbReference>
<dbReference type="SMART" id="SM00033">
    <property type="entry name" value="CH"/>
    <property type="match status" value="1"/>
</dbReference>
<dbReference type="STRING" id="102285.A0A0R3T5C9"/>
<dbReference type="SUPFAM" id="SSF47576">
    <property type="entry name" value="Calponin-homology domain, CH-domain"/>
    <property type="match status" value="1"/>
</dbReference>
<evidence type="ECO:0000313" key="2">
    <source>
        <dbReference type="EMBL" id="VDN98125.1"/>
    </source>
</evidence>
<keyword evidence="3" id="KW-1185">Reference proteome</keyword>
<dbReference type="Proteomes" id="UP000278807">
    <property type="component" value="Unassembled WGS sequence"/>
</dbReference>
<evidence type="ECO:0000313" key="4">
    <source>
        <dbReference type="WBParaSite" id="HNAJ_0000226701-mRNA-1"/>
    </source>
</evidence>